<protein>
    <submittedName>
        <fullName evidence="2">Tetratricopeptide repeat protein</fullName>
    </submittedName>
</protein>
<dbReference type="SMART" id="SM00028">
    <property type="entry name" value="TPR"/>
    <property type="match status" value="2"/>
</dbReference>
<organism evidence="2 3">
    <name type="scientific">Dyadobacter jejuensis</name>
    <dbReference type="NCBI Taxonomy" id="1082580"/>
    <lineage>
        <taxon>Bacteria</taxon>
        <taxon>Pseudomonadati</taxon>
        <taxon>Bacteroidota</taxon>
        <taxon>Cytophagia</taxon>
        <taxon>Cytophagales</taxon>
        <taxon>Spirosomataceae</taxon>
        <taxon>Dyadobacter</taxon>
    </lineage>
</organism>
<feature type="repeat" description="TPR" evidence="1">
    <location>
        <begin position="461"/>
        <end position="494"/>
    </location>
</feature>
<gene>
    <name evidence="2" type="ORF">CLV98_107115</name>
</gene>
<dbReference type="Gene3D" id="1.25.40.10">
    <property type="entry name" value="Tetratricopeptide repeat domain"/>
    <property type="match status" value="2"/>
</dbReference>
<keyword evidence="1" id="KW-0802">TPR repeat</keyword>
<comment type="caution">
    <text evidence="2">The sequence shown here is derived from an EMBL/GenBank/DDBJ whole genome shotgun (WGS) entry which is preliminary data.</text>
</comment>
<name>A0A316B495_9BACT</name>
<dbReference type="Pfam" id="PF13424">
    <property type="entry name" value="TPR_12"/>
    <property type="match status" value="1"/>
</dbReference>
<dbReference type="PROSITE" id="PS50005">
    <property type="entry name" value="TPR"/>
    <property type="match status" value="1"/>
</dbReference>
<dbReference type="SUPFAM" id="SSF48452">
    <property type="entry name" value="TPR-like"/>
    <property type="match status" value="1"/>
</dbReference>
<dbReference type="InterPro" id="IPR019734">
    <property type="entry name" value="TPR_rpt"/>
</dbReference>
<dbReference type="OrthoDB" id="1466726at2"/>
<dbReference type="InterPro" id="IPR011990">
    <property type="entry name" value="TPR-like_helical_dom_sf"/>
</dbReference>
<dbReference type="RefSeq" id="WP_109675114.1">
    <property type="nucleotide sequence ID" value="NZ_QGDT01000007.1"/>
</dbReference>
<evidence type="ECO:0000313" key="3">
    <source>
        <dbReference type="Proteomes" id="UP000245880"/>
    </source>
</evidence>
<keyword evidence="3" id="KW-1185">Reference proteome</keyword>
<dbReference type="EMBL" id="QGDT01000007">
    <property type="protein sequence ID" value="PWJ57407.1"/>
    <property type="molecule type" value="Genomic_DNA"/>
</dbReference>
<sequence length="512" mass="59044">MNSRTTRHHRLALAIHLLFWWPLCFFSFVATAETADPVSVRFTPELQKAYFEIQKLRLDTARELLKQARSQDANNAFITYLDNYADLHYLLITEDRKAYKSLLSQEDQRLEQLGQLPDTSPYKRFFQAEVRVHWAFAKMKFGNEIQGAWEVIKAYKLLEENRKLFPDFRPTLKTLGLLHILIGSVPDQYSWVTRMLGLSGNIANGLEELRLVIRTEPLFRQEAQLIHILIHAYTLSLPDHLLQQLLTMADDQPDNLLLSFFATTTLMKEAKGAQASRYLYKAPQTAAYIPFPFLDYLKGELSLQQGKYAQAHGYYSQFLKRYKGFNYIKDSNFKLFFCSWVLNKEDQAMTYLSRIGSQGTTVVEADKAALRMAKEFEAHPLDPEQKLLYQARYASDGGYFQEALSFLAQRPESALQVQAHRVEWNYRKGRILQKQDQLNAAIPFLMRAISLASDQSAGLAATSALQLGYIYQSKNDTEKAIQYFKKALTYKKHDYKNSVDNKARAALTALQK</sequence>
<evidence type="ECO:0000256" key="1">
    <source>
        <dbReference type="PROSITE-ProRule" id="PRU00339"/>
    </source>
</evidence>
<evidence type="ECO:0000313" key="2">
    <source>
        <dbReference type="EMBL" id="PWJ57407.1"/>
    </source>
</evidence>
<reference evidence="2 3" key="1">
    <citation type="submission" date="2018-03" db="EMBL/GenBank/DDBJ databases">
        <title>Genomic Encyclopedia of Archaeal and Bacterial Type Strains, Phase II (KMG-II): from individual species to whole genera.</title>
        <authorList>
            <person name="Goeker M."/>
        </authorList>
    </citation>
    <scope>NUCLEOTIDE SEQUENCE [LARGE SCALE GENOMIC DNA]</scope>
    <source>
        <strain evidence="2 3">DSM 100346</strain>
    </source>
</reference>
<accession>A0A316B495</accession>
<dbReference type="Proteomes" id="UP000245880">
    <property type="component" value="Unassembled WGS sequence"/>
</dbReference>
<dbReference type="AlphaFoldDB" id="A0A316B495"/>
<proteinExistence type="predicted"/>